<gene>
    <name evidence="1" type="ORF">LAMI_0E06502G</name>
</gene>
<dbReference type="AlphaFoldDB" id="A0A1G4JLV0"/>
<sequence length="71" mass="7918">MTQGSNTTLSLKTLTAHQLLTARQNMAELFGLLDDSERQELLVGSDRDQTLKDMKAQVEALRREDAEGAKQ</sequence>
<dbReference type="STRING" id="1230905.A0A1G4JLV0"/>
<evidence type="ECO:0000313" key="1">
    <source>
        <dbReference type="EMBL" id="SCU91591.1"/>
    </source>
</evidence>
<dbReference type="Proteomes" id="UP000191024">
    <property type="component" value="Chromosome E"/>
</dbReference>
<dbReference type="OrthoDB" id="4066304at2759"/>
<organism evidence="1 2">
    <name type="scientific">Lachancea mirantina</name>
    <dbReference type="NCBI Taxonomy" id="1230905"/>
    <lineage>
        <taxon>Eukaryota</taxon>
        <taxon>Fungi</taxon>
        <taxon>Dikarya</taxon>
        <taxon>Ascomycota</taxon>
        <taxon>Saccharomycotina</taxon>
        <taxon>Saccharomycetes</taxon>
        <taxon>Saccharomycetales</taxon>
        <taxon>Saccharomycetaceae</taxon>
        <taxon>Lachancea</taxon>
    </lineage>
</organism>
<keyword evidence="2" id="KW-1185">Reference proteome</keyword>
<accession>A0A1G4JLV0</accession>
<protein>
    <submittedName>
        <fullName evidence="1">LAMI_0E06502g1_1</fullName>
    </submittedName>
</protein>
<reference evidence="1 2" key="1">
    <citation type="submission" date="2016-03" db="EMBL/GenBank/DDBJ databases">
        <authorList>
            <person name="Devillers H."/>
        </authorList>
    </citation>
    <scope>NUCLEOTIDE SEQUENCE [LARGE SCALE GENOMIC DNA]</scope>
    <source>
        <strain evidence="1">CBS 11717</strain>
    </source>
</reference>
<name>A0A1G4JLV0_9SACH</name>
<evidence type="ECO:0000313" key="2">
    <source>
        <dbReference type="Proteomes" id="UP000191024"/>
    </source>
</evidence>
<dbReference type="EMBL" id="LT598465">
    <property type="protein sequence ID" value="SCU91591.1"/>
    <property type="molecule type" value="Genomic_DNA"/>
</dbReference>
<proteinExistence type="predicted"/>